<keyword evidence="2" id="KW-1185">Reference proteome</keyword>
<protein>
    <submittedName>
        <fullName evidence="1">Uncharacterized protein</fullName>
    </submittedName>
</protein>
<accession>A0A7M7SXX1</accession>
<evidence type="ECO:0000313" key="2">
    <source>
        <dbReference type="Proteomes" id="UP000007110"/>
    </source>
</evidence>
<dbReference type="EnsemblMetazoa" id="XM_030983565">
    <property type="protein sequence ID" value="XP_030839425"/>
    <property type="gene ID" value="LOC100889906"/>
</dbReference>
<proteinExistence type="predicted"/>
<reference evidence="1" key="2">
    <citation type="submission" date="2021-01" db="UniProtKB">
        <authorList>
            <consortium name="EnsemblMetazoa"/>
        </authorList>
    </citation>
    <scope>IDENTIFICATION</scope>
</reference>
<reference evidence="2" key="1">
    <citation type="submission" date="2015-02" db="EMBL/GenBank/DDBJ databases">
        <title>Genome sequencing for Strongylocentrotus purpuratus.</title>
        <authorList>
            <person name="Murali S."/>
            <person name="Liu Y."/>
            <person name="Vee V."/>
            <person name="English A."/>
            <person name="Wang M."/>
            <person name="Skinner E."/>
            <person name="Han Y."/>
            <person name="Muzny D.M."/>
            <person name="Worley K.C."/>
            <person name="Gibbs R.A."/>
        </authorList>
    </citation>
    <scope>NUCLEOTIDE SEQUENCE</scope>
</reference>
<dbReference type="InParanoid" id="A0A7M7SXX1"/>
<dbReference type="KEGG" id="spu:100889906"/>
<organism evidence="1 2">
    <name type="scientific">Strongylocentrotus purpuratus</name>
    <name type="common">Purple sea urchin</name>
    <dbReference type="NCBI Taxonomy" id="7668"/>
    <lineage>
        <taxon>Eukaryota</taxon>
        <taxon>Metazoa</taxon>
        <taxon>Echinodermata</taxon>
        <taxon>Eleutherozoa</taxon>
        <taxon>Echinozoa</taxon>
        <taxon>Echinoidea</taxon>
        <taxon>Euechinoidea</taxon>
        <taxon>Echinacea</taxon>
        <taxon>Camarodonta</taxon>
        <taxon>Echinidea</taxon>
        <taxon>Strongylocentrotidae</taxon>
        <taxon>Strongylocentrotus</taxon>
    </lineage>
</organism>
<sequence length="1107" mass="122737">MGSLEFVLKISDFIVLLNDPDAYCRGETSLDGLLTTEVAVDRSKLKDVLCKLQNGTSFLEALLDEFSAGRRIDEILENLQGLFQPLGPGLDLGPLINQTLEIFEDIDLLPDFIKELPSLLTNLDDPQLSPLINLITLFQNQSIGNLQGVLIDLLVQGSTLVESVFTPYDFWPMIQGQLAYQIVIMDAVTAVVRNVIDGALVDAFKDDPFTQVGELFLEFGPNITEAIVSTFLDPAKLEELLSMSPEELQLVLCSDFIEYPPGLDATYAKQELCKLNPDELYPSHVEVWTSYFPEVVYAIELGQLVFTGNLSSYPPEILANATFKNVIDKQLEFQELLEIAFQTEIDIDEFFARLSDGVEVAGTADEWNAMLNRLLANSLPVLQESVLIGDWESVLDFIEDIPEVHSFIAAVAIQDIIIQDLNDVLSLFNSLSRGEVLPYGGETEKLLRGIVFLTQQGNAIQAAILEAYQDPAKALVLGSTTDITLILCNATLRDSLLDLTSIDVDVLDYSLCSLDFDLLLQETVDLLQVPRLHYLIYYIKDNRSDPIDLNMTAVSIHTNKLVKTIGELDESWQNVIELVGNGSDWLSLVPQFTPQPWMDTWDMMFYNASFSSFENLTAILQDFDPRNLTLLIEDLVIMMIPGGEVLLHKAATMEYIGIWAMQGANNAFKLLQGVSEGMIIPDFQGTAVAKFIEALLEVDLIQLSNALSDPEVITVVSRVGVLPFFCNATIRDVILDLPGKGIDTSLFDRTICTVEWNIAAEELYAFLYGPQVEQLLQEFTNASNGSLKPSDIDWNTGAAILDIFIKNLANVTGIVQGLGEQLDIQGTLAYFEKQWITNLIGVYPTNETDILDVLARQLSMVWMQLDDSLGDIPGWDQYRTNVYIILSSIEQITSGNGTTGVEPFTLASIVPNVTELVIILREIPNLGDDIIYQLLYAPIDPVMLIELASSNSWNETLCNADLLSGIFIEPAGLNLTQLQGALCNIDFEALIGQLSQGVGIEHLISMIIDQITSFNGGDDFGIGDYDPAQWASRLEQLIQSYDLQNVQGFIQSLASEFMLIYEDIEAQLVNVTGWMEFKADLTILMTVLKYTTPFLGNGTSGKLKIVI</sequence>
<dbReference type="AlphaFoldDB" id="A0A7M7SXX1"/>
<dbReference type="GeneID" id="100889906"/>
<evidence type="ECO:0000313" key="1">
    <source>
        <dbReference type="EnsemblMetazoa" id="XP_030839425"/>
    </source>
</evidence>
<name>A0A7M7SXX1_STRPU</name>
<dbReference type="Proteomes" id="UP000007110">
    <property type="component" value="Unassembled WGS sequence"/>
</dbReference>
<dbReference type="RefSeq" id="XP_030839425.1">
    <property type="nucleotide sequence ID" value="XM_030983565.1"/>
</dbReference>